<keyword evidence="1" id="KW-0732">Signal</keyword>
<dbReference type="Proteomes" id="UP001152803">
    <property type="component" value="Unassembled WGS sequence"/>
</dbReference>
<reference evidence="2" key="1">
    <citation type="journal article" date="2023" name="Science">
        <title>Genome structures resolve the early diversification of teleost fishes.</title>
        <authorList>
            <person name="Parey E."/>
            <person name="Louis A."/>
            <person name="Montfort J."/>
            <person name="Bouchez O."/>
            <person name="Roques C."/>
            <person name="Iampietro C."/>
            <person name="Lluch J."/>
            <person name="Castinel A."/>
            <person name="Donnadieu C."/>
            <person name="Desvignes T."/>
            <person name="Floi Bucao C."/>
            <person name="Jouanno E."/>
            <person name="Wen M."/>
            <person name="Mejri S."/>
            <person name="Dirks R."/>
            <person name="Jansen H."/>
            <person name="Henkel C."/>
            <person name="Chen W.J."/>
            <person name="Zahm M."/>
            <person name="Cabau C."/>
            <person name="Klopp C."/>
            <person name="Thompson A.W."/>
            <person name="Robinson-Rechavi M."/>
            <person name="Braasch I."/>
            <person name="Lecointre G."/>
            <person name="Bobe J."/>
            <person name="Postlethwait J.H."/>
            <person name="Berthelot C."/>
            <person name="Roest Crollius H."/>
            <person name="Guiguen Y."/>
        </authorList>
    </citation>
    <scope>NUCLEOTIDE SEQUENCE</scope>
    <source>
        <strain evidence="2">Concon-B</strain>
    </source>
</reference>
<comment type="caution">
    <text evidence="2">The sequence shown here is derived from an EMBL/GenBank/DDBJ whole genome shotgun (WGS) entry which is preliminary data.</text>
</comment>
<keyword evidence="3" id="KW-1185">Reference proteome</keyword>
<evidence type="ECO:0000313" key="2">
    <source>
        <dbReference type="EMBL" id="KAJ8282284.1"/>
    </source>
</evidence>
<evidence type="ECO:0000256" key="1">
    <source>
        <dbReference type="SAM" id="SignalP"/>
    </source>
</evidence>
<accession>A0A9Q1I4I6</accession>
<feature type="signal peptide" evidence="1">
    <location>
        <begin position="1"/>
        <end position="18"/>
    </location>
</feature>
<feature type="chain" id="PRO_5040401800" evidence="1">
    <location>
        <begin position="19"/>
        <end position="120"/>
    </location>
</feature>
<evidence type="ECO:0000313" key="3">
    <source>
        <dbReference type="Proteomes" id="UP001152803"/>
    </source>
</evidence>
<proteinExistence type="predicted"/>
<organism evidence="2 3">
    <name type="scientific">Conger conger</name>
    <name type="common">Conger eel</name>
    <name type="synonym">Muraena conger</name>
    <dbReference type="NCBI Taxonomy" id="82655"/>
    <lineage>
        <taxon>Eukaryota</taxon>
        <taxon>Metazoa</taxon>
        <taxon>Chordata</taxon>
        <taxon>Craniata</taxon>
        <taxon>Vertebrata</taxon>
        <taxon>Euteleostomi</taxon>
        <taxon>Actinopterygii</taxon>
        <taxon>Neopterygii</taxon>
        <taxon>Teleostei</taxon>
        <taxon>Anguilliformes</taxon>
        <taxon>Congridae</taxon>
        <taxon>Conger</taxon>
    </lineage>
</organism>
<protein>
    <submittedName>
        <fullName evidence="2">Uncharacterized protein</fullName>
    </submittedName>
</protein>
<name>A0A9Q1I4I6_CONCO</name>
<gene>
    <name evidence="2" type="ORF">COCON_G00048030</name>
</gene>
<dbReference type="AlphaFoldDB" id="A0A9Q1I4I6"/>
<sequence>MKAVILLSISLLLVSTKSIPIKKIQLKEIHDELSKRDPKIFTHDFVPDVIIYNNCTKEDVCKAWNITSEVLGPTANISRLFRAYAEETHCTLKHNGKRLQMKEFLERMTRCVEKIYSERH</sequence>
<dbReference type="EMBL" id="JAFJMO010000003">
    <property type="protein sequence ID" value="KAJ8282284.1"/>
    <property type="molecule type" value="Genomic_DNA"/>
</dbReference>